<dbReference type="RefSeq" id="WP_076398185.1">
    <property type="nucleotide sequence ID" value="NZ_FTOA01000001.1"/>
</dbReference>
<dbReference type="InterPro" id="IPR051044">
    <property type="entry name" value="MAG_DAG_Lipase"/>
</dbReference>
<dbReference type="SUPFAM" id="SSF53474">
    <property type="entry name" value="alpha/beta-Hydrolases"/>
    <property type="match status" value="1"/>
</dbReference>
<feature type="domain" description="Serine aminopeptidase S33" evidence="1">
    <location>
        <begin position="34"/>
        <end position="294"/>
    </location>
</feature>
<evidence type="ECO:0000259" key="1">
    <source>
        <dbReference type="Pfam" id="PF12146"/>
    </source>
</evidence>
<keyword evidence="3" id="KW-1185">Reference proteome</keyword>
<evidence type="ECO:0000313" key="3">
    <source>
        <dbReference type="Proteomes" id="UP000185678"/>
    </source>
</evidence>
<organism evidence="2 3">
    <name type="scientific">Insolitispirillum peregrinum</name>
    <dbReference type="NCBI Taxonomy" id="80876"/>
    <lineage>
        <taxon>Bacteria</taxon>
        <taxon>Pseudomonadati</taxon>
        <taxon>Pseudomonadota</taxon>
        <taxon>Alphaproteobacteria</taxon>
        <taxon>Rhodospirillales</taxon>
        <taxon>Novispirillaceae</taxon>
        <taxon>Insolitispirillum</taxon>
    </lineage>
</organism>
<sequence length="312" mass="34594">MPEAVPFHLTPAPGITLRGLEWSWAGQTATSAPLVIILPGRAEPAEKYAETASDLLAEGMPVWAVDWRGQGLSTRHPDPAISRRGHLERFDDLVADLDHLLHWHRQHSAHQHRPVILLAHSMGGAVVLRWLQTRSPAGLAVGGIVLSAPMISIPTWGTPQWLARLLARLAVIAGRGSRYVPGHGGWGLRDDCQFEGNRRTSDHRRFAREVALLQARPDLRVGGPTWNWLHQAFRLTRQLAAPWPSSPTIPIQVLVGSDDPYVPHATHSSFFSRFPQATLRHIPAARHELLAEHDACRAEVLRAITLFRHTGP</sequence>
<dbReference type="Pfam" id="PF12146">
    <property type="entry name" value="Hydrolase_4"/>
    <property type="match status" value="1"/>
</dbReference>
<evidence type="ECO:0000313" key="2">
    <source>
        <dbReference type="EMBL" id="SIS37374.1"/>
    </source>
</evidence>
<reference evidence="2 3" key="1">
    <citation type="submission" date="2017-01" db="EMBL/GenBank/DDBJ databases">
        <authorList>
            <person name="Mah S.A."/>
            <person name="Swanson W.J."/>
            <person name="Moy G.W."/>
            <person name="Vacquier V.D."/>
        </authorList>
    </citation>
    <scope>NUCLEOTIDE SEQUENCE [LARGE SCALE GENOMIC DNA]</scope>
    <source>
        <strain evidence="2 3">DSM 11589</strain>
    </source>
</reference>
<accession>A0A1N7IJU8</accession>
<dbReference type="AlphaFoldDB" id="A0A1N7IJU8"/>
<dbReference type="Gene3D" id="3.40.50.1820">
    <property type="entry name" value="alpha/beta hydrolase"/>
    <property type="match status" value="1"/>
</dbReference>
<dbReference type="STRING" id="80876.SAMN05421779_101239"/>
<name>A0A1N7IJU8_9PROT</name>
<dbReference type="InterPro" id="IPR022742">
    <property type="entry name" value="Hydrolase_4"/>
</dbReference>
<dbReference type="InterPro" id="IPR029058">
    <property type="entry name" value="AB_hydrolase_fold"/>
</dbReference>
<proteinExistence type="predicted"/>
<dbReference type="EMBL" id="FTOA01000001">
    <property type="protein sequence ID" value="SIS37374.1"/>
    <property type="molecule type" value="Genomic_DNA"/>
</dbReference>
<gene>
    <name evidence="2" type="ORF">SAMN05421779_101239</name>
</gene>
<dbReference type="Proteomes" id="UP000185678">
    <property type="component" value="Unassembled WGS sequence"/>
</dbReference>
<protein>
    <submittedName>
        <fullName evidence="2">Lysophospholipase</fullName>
    </submittedName>
</protein>
<dbReference type="PANTHER" id="PTHR11614">
    <property type="entry name" value="PHOSPHOLIPASE-RELATED"/>
    <property type="match status" value="1"/>
</dbReference>